<evidence type="ECO:0000256" key="2">
    <source>
        <dbReference type="ARBA" id="ARBA00022679"/>
    </source>
</evidence>
<dbReference type="GO" id="GO:0071555">
    <property type="term" value="P:cell wall organization"/>
    <property type="evidence" value="ECO:0007669"/>
    <property type="project" value="UniProtKB-UniRule"/>
</dbReference>
<feature type="compositionally biased region" description="Low complexity" evidence="7">
    <location>
        <begin position="330"/>
        <end position="340"/>
    </location>
</feature>
<accession>L7VVC4</accession>
<sequence>MPVGVALAQNPPAAAPTQAAAPTASPAVAQPGAPGQPGAAADPNAPAKKIRKFWIGGKFRELKKGEVRPYTPPSILPEPEFLPSAVRVFEVAKPEEGDPQVLARPYYGAPMVGTVVPGTRIAVRGEIIAKSTRWCHSKRWLAVQPFGWMCSDHGKPTNEPATTDPIYKIVPGERVPYRYIMVSAQEMPMWASLEAFKNNEEPERKLAKGDSVAIEKNFKHEGETYLQSVEGKILPAKGTYQMSATSQWHGVMIDEKTHLPFGWVLSEQLKVQAAPDQPAVISTLTRRTRVDILEEQTVKGKRWLRVRPSAEPAHPFPLTTAPLPPPAVPASPVATAAPTSPAAPTPKPVAPVAAQAPASPSATGQAQAAPAAPIPEPTMWVPAYAVNEVRQIAKPAEIGVNSQWFDADLAEQVLVAYENDKPVYATLVSSGKNNATPLGIYPVWARVAAITMKSQPYDDKPYFVNMVPWSTFFQAHNAIHGAYWHDRFGYVKSHGCINVAPLDARFVFELLKPGLPPGWTSVRPTDVTQWPMLYVHDSGRRPAFHQDRPIGPPDREDESERFEETNRLRAEQGLPPLPPPGTKPPVGAPGTLPAAPGTLPAAPTPAAPPTLPAAAPTR</sequence>
<feature type="region of interest" description="Disordered" evidence="7">
    <location>
        <begin position="315"/>
        <end position="371"/>
    </location>
</feature>
<evidence type="ECO:0000256" key="7">
    <source>
        <dbReference type="SAM" id="MobiDB-lite"/>
    </source>
</evidence>
<evidence type="ECO:0000256" key="4">
    <source>
        <dbReference type="ARBA" id="ARBA00022984"/>
    </source>
</evidence>
<dbReference type="CDD" id="cd16913">
    <property type="entry name" value="YkuD_like"/>
    <property type="match status" value="1"/>
</dbReference>
<dbReference type="SUPFAM" id="SSF141523">
    <property type="entry name" value="L,D-transpeptidase catalytic domain-like"/>
    <property type="match status" value="1"/>
</dbReference>
<dbReference type="InterPro" id="IPR038063">
    <property type="entry name" value="Transpep_catalytic_dom"/>
</dbReference>
<comment type="pathway">
    <text evidence="1 6">Cell wall biogenesis; peptidoglycan biosynthesis.</text>
</comment>
<keyword evidence="3 6" id="KW-0133">Cell shape</keyword>
<dbReference type="GO" id="GO:0016740">
    <property type="term" value="F:transferase activity"/>
    <property type="evidence" value="ECO:0007669"/>
    <property type="project" value="UniProtKB-KW"/>
</dbReference>
<feature type="compositionally biased region" description="Pro residues" evidence="7">
    <location>
        <begin position="575"/>
        <end position="587"/>
    </location>
</feature>
<dbReference type="EMBL" id="JX649872">
    <property type="protein sequence ID" value="AGC71434.1"/>
    <property type="molecule type" value="Genomic_DNA"/>
</dbReference>
<dbReference type="Gene3D" id="2.40.440.10">
    <property type="entry name" value="L,D-transpeptidase catalytic domain-like"/>
    <property type="match status" value="1"/>
</dbReference>
<dbReference type="InterPro" id="IPR005490">
    <property type="entry name" value="LD_TPept_cat_dom"/>
</dbReference>
<keyword evidence="2" id="KW-0808">Transferase</keyword>
<evidence type="ECO:0000256" key="1">
    <source>
        <dbReference type="ARBA" id="ARBA00004752"/>
    </source>
</evidence>
<feature type="region of interest" description="Disordered" evidence="7">
    <location>
        <begin position="1"/>
        <end position="44"/>
    </location>
</feature>
<dbReference type="PROSITE" id="PS52029">
    <property type="entry name" value="LD_TPASE"/>
    <property type="match status" value="1"/>
</dbReference>
<feature type="active site" description="Proton donor/acceptor" evidence="6">
    <location>
        <position position="480"/>
    </location>
</feature>
<protein>
    <recommendedName>
        <fullName evidence="8">L,D-TPase catalytic domain-containing protein</fullName>
    </recommendedName>
</protein>
<dbReference type="GO" id="GO:0071972">
    <property type="term" value="F:peptidoglycan L,D-transpeptidase activity"/>
    <property type="evidence" value="ECO:0007669"/>
    <property type="project" value="TreeGrafter"/>
</dbReference>
<name>L7VVC4_9BACT</name>
<dbReference type="AlphaFoldDB" id="L7VVC4"/>
<dbReference type="UniPathway" id="UPA00219"/>
<dbReference type="InterPro" id="IPR050979">
    <property type="entry name" value="LD-transpeptidase"/>
</dbReference>
<dbReference type="GO" id="GO:0008360">
    <property type="term" value="P:regulation of cell shape"/>
    <property type="evidence" value="ECO:0007669"/>
    <property type="project" value="UniProtKB-UniRule"/>
</dbReference>
<evidence type="ECO:0000256" key="5">
    <source>
        <dbReference type="ARBA" id="ARBA00023316"/>
    </source>
</evidence>
<organism evidence="9">
    <name type="scientific">uncultured bacterium A1Q1_fos_1070</name>
    <dbReference type="NCBI Taxonomy" id="1256541"/>
    <lineage>
        <taxon>Bacteria</taxon>
        <taxon>environmental samples</taxon>
    </lineage>
</organism>
<feature type="region of interest" description="Disordered" evidence="7">
    <location>
        <begin position="541"/>
        <end position="618"/>
    </location>
</feature>
<dbReference type="Pfam" id="PF03734">
    <property type="entry name" value="YkuD"/>
    <property type="match status" value="1"/>
</dbReference>
<feature type="compositionally biased region" description="Pro residues" evidence="7">
    <location>
        <begin position="602"/>
        <end position="611"/>
    </location>
</feature>
<evidence type="ECO:0000256" key="3">
    <source>
        <dbReference type="ARBA" id="ARBA00022960"/>
    </source>
</evidence>
<dbReference type="PANTHER" id="PTHR30582:SF2">
    <property type="entry name" value="L,D-TRANSPEPTIDASE YCIB-RELATED"/>
    <property type="match status" value="1"/>
</dbReference>
<feature type="domain" description="L,D-TPase catalytic" evidence="8">
    <location>
        <begin position="403"/>
        <end position="525"/>
    </location>
</feature>
<keyword evidence="5 6" id="KW-0961">Cell wall biogenesis/degradation</keyword>
<feature type="active site" description="Nucleophile" evidence="6">
    <location>
        <position position="496"/>
    </location>
</feature>
<proteinExistence type="predicted"/>
<evidence type="ECO:0000313" key="9">
    <source>
        <dbReference type="EMBL" id="AGC71434.1"/>
    </source>
</evidence>
<feature type="compositionally biased region" description="Low complexity" evidence="7">
    <location>
        <begin position="350"/>
        <end position="371"/>
    </location>
</feature>
<reference evidence="9" key="1">
    <citation type="submission" date="2012-09" db="EMBL/GenBank/DDBJ databases">
        <title>Metagenomic Characterization of a Microbial Community in Wastewater Detects High Levels of Antibiotic Resistance.</title>
        <authorList>
            <person name="Abrams M."/>
            <person name="Caldwell A."/>
            <person name="Vandaei E."/>
            <person name="Lee W."/>
            <person name="Perrott J."/>
            <person name="Khan S.Y."/>
            <person name="Ta J."/>
            <person name="Romero D."/>
            <person name="Nguyen V."/>
            <person name="Pourmand N."/>
            <person name="Ouverney C.C."/>
        </authorList>
    </citation>
    <scope>NUCLEOTIDE SEQUENCE</scope>
</reference>
<keyword evidence="4 6" id="KW-0573">Peptidoglycan synthesis</keyword>
<dbReference type="GO" id="GO:0018104">
    <property type="term" value="P:peptidoglycan-protein cross-linking"/>
    <property type="evidence" value="ECO:0007669"/>
    <property type="project" value="TreeGrafter"/>
</dbReference>
<evidence type="ECO:0000256" key="6">
    <source>
        <dbReference type="PROSITE-ProRule" id="PRU01373"/>
    </source>
</evidence>
<dbReference type="PANTHER" id="PTHR30582">
    <property type="entry name" value="L,D-TRANSPEPTIDASE"/>
    <property type="match status" value="1"/>
</dbReference>
<evidence type="ECO:0000259" key="8">
    <source>
        <dbReference type="PROSITE" id="PS52029"/>
    </source>
</evidence>
<dbReference type="GO" id="GO:0005576">
    <property type="term" value="C:extracellular region"/>
    <property type="evidence" value="ECO:0007669"/>
    <property type="project" value="TreeGrafter"/>
</dbReference>
<feature type="compositionally biased region" description="Low complexity" evidence="7">
    <location>
        <begin position="588"/>
        <end position="601"/>
    </location>
</feature>